<dbReference type="InterPro" id="IPR035906">
    <property type="entry name" value="MetI-like_sf"/>
</dbReference>
<evidence type="ECO:0000256" key="1">
    <source>
        <dbReference type="ARBA" id="ARBA00004141"/>
    </source>
</evidence>
<evidence type="ECO:0000256" key="2">
    <source>
        <dbReference type="ARBA" id="ARBA00022692"/>
    </source>
</evidence>
<proteinExistence type="predicted"/>
<evidence type="ECO:0000313" key="6">
    <source>
        <dbReference type="EMBL" id="RFD19202.1"/>
    </source>
</evidence>
<gene>
    <name evidence="6" type="ORF">DY926_12620</name>
</gene>
<keyword evidence="2 5" id="KW-0812">Transmembrane</keyword>
<keyword evidence="4 5" id="KW-0472">Membrane</keyword>
<protein>
    <submittedName>
        <fullName evidence="6">Uncharacterized protein</fullName>
    </submittedName>
</protein>
<dbReference type="AlphaFoldDB" id="A0A371YY91"/>
<dbReference type="OrthoDB" id="7285101at2"/>
<keyword evidence="3 5" id="KW-1133">Transmembrane helix</keyword>
<comment type="caution">
    <text evidence="6">The sequence shown here is derived from an EMBL/GenBank/DDBJ whole genome shotgun (WGS) entry which is preliminary data.</text>
</comment>
<feature type="transmembrane region" description="Helical" evidence="5">
    <location>
        <begin position="55"/>
        <end position="76"/>
    </location>
</feature>
<dbReference type="EMBL" id="QUWV01000120">
    <property type="protein sequence ID" value="RFD19202.1"/>
    <property type="molecule type" value="Genomic_DNA"/>
</dbReference>
<sequence>MAAGCGLMLPDMAFRPAVLFGAGGGCTAVGLVGASVLVLVLAVRAVVSGAWPARCVLLRGLMLALALPGLWLALWWPTLARPMGLAGHVMQGVCAAPAAMWPLLRALDRIPPGLVRTASGLGADAKARFRLVWLPLLGGPVVGVGLFSVAMVVLCAMAAGVRQ</sequence>
<accession>A0A371YY91</accession>
<name>A0A371YY91_9PROT</name>
<comment type="subcellular location">
    <subcellularLocation>
        <location evidence="1">Membrane</location>
        <topology evidence="1">Multi-pass membrane protein</topology>
    </subcellularLocation>
</comment>
<evidence type="ECO:0000256" key="4">
    <source>
        <dbReference type="ARBA" id="ARBA00023136"/>
    </source>
</evidence>
<evidence type="ECO:0000313" key="7">
    <source>
        <dbReference type="Proteomes" id="UP000262371"/>
    </source>
</evidence>
<feature type="transmembrane region" description="Helical" evidence="5">
    <location>
        <begin position="141"/>
        <end position="161"/>
    </location>
</feature>
<dbReference type="Gene3D" id="1.10.3720.10">
    <property type="entry name" value="MetI-like"/>
    <property type="match status" value="1"/>
</dbReference>
<dbReference type="SUPFAM" id="SSF161098">
    <property type="entry name" value="MetI-like"/>
    <property type="match status" value="1"/>
</dbReference>
<evidence type="ECO:0000256" key="3">
    <source>
        <dbReference type="ARBA" id="ARBA00022989"/>
    </source>
</evidence>
<dbReference type="GO" id="GO:0016020">
    <property type="term" value="C:membrane"/>
    <property type="evidence" value="ECO:0007669"/>
    <property type="project" value="UniProtKB-SubCell"/>
</dbReference>
<feature type="transmembrane region" description="Helical" evidence="5">
    <location>
        <begin position="17"/>
        <end position="43"/>
    </location>
</feature>
<reference evidence="6 7" key="1">
    <citation type="submission" date="2018-08" db="EMBL/GenBank/DDBJ databases">
        <title>Komagataeibacter sp. AV 382.</title>
        <authorList>
            <person name="Skraban J."/>
            <person name="Trcek J."/>
        </authorList>
    </citation>
    <scope>NUCLEOTIDE SEQUENCE [LARGE SCALE GENOMIC DNA]</scope>
    <source>
        <strain evidence="6 7">AV 382</strain>
    </source>
</reference>
<organism evidence="6 7">
    <name type="scientific">Komagataeibacter melaceti</name>
    <dbReference type="NCBI Taxonomy" id="2766577"/>
    <lineage>
        <taxon>Bacteria</taxon>
        <taxon>Pseudomonadati</taxon>
        <taxon>Pseudomonadota</taxon>
        <taxon>Alphaproteobacteria</taxon>
        <taxon>Acetobacterales</taxon>
        <taxon>Acetobacteraceae</taxon>
        <taxon>Komagataeibacter</taxon>
    </lineage>
</organism>
<dbReference type="Proteomes" id="UP000262371">
    <property type="component" value="Unassembled WGS sequence"/>
</dbReference>
<keyword evidence="7" id="KW-1185">Reference proteome</keyword>
<evidence type="ECO:0000256" key="5">
    <source>
        <dbReference type="SAM" id="Phobius"/>
    </source>
</evidence>